<sequence>MMETRASKKRSNTKQNLQLVVPKRQRVVFSKLPDLNLRVYQTRQKLQSQINPNLKKSTTTTTKTLPFLNNSNLDKPVYNKTNAECDHQQIIEPYVSDIDDYHRTFEKKGRPTVGYIENVQSEVTINMRGTLVDWLMKVADKFKLLPETLHLCISYIDRFLSLKSVTETNLRLLGVSSMLIASKYEEIASPKAVAFCKIADNTYELSEVLKMEAEILKSLNYEMGNPNVTTFLKRFVGLAYGNQKNSNLQFEYLCDYLADLSLLEYESIRFLPSVVAASVIFLARFIIQPEVHCWTPSLCECLGYKSSELKECVVILHDLYFSRRAASLKILRNKYNRKKFKSVANLPSPLEVPTHYFEEA</sequence>
<evidence type="ECO:0000259" key="8">
    <source>
        <dbReference type="SMART" id="SM00385"/>
    </source>
</evidence>
<dbReference type="InterPro" id="IPR036915">
    <property type="entry name" value="Cyclin-like_sf"/>
</dbReference>
<dbReference type="PIRSF" id="PIRSF001771">
    <property type="entry name" value="Cyclin_A_B_D_E"/>
    <property type="match status" value="1"/>
</dbReference>
<comment type="subunit">
    <text evidence="2">Interacts with the CDC2 protein kinase to form a serine/threonine kinase holoenzyme complex also known as maturation promoting factor (MPF). The cyclin subunit imparts substrate specificity to the complex.</text>
</comment>
<dbReference type="SUPFAM" id="SSF47954">
    <property type="entry name" value="Cyclin-like"/>
    <property type="match status" value="2"/>
</dbReference>
<keyword evidence="4 7" id="KW-0195">Cyclin</keyword>
<comment type="similarity">
    <text evidence="1">Belongs to the cyclin family. Cyclin AB subfamily.</text>
</comment>
<dbReference type="Pfam" id="PF02984">
    <property type="entry name" value="Cyclin_C"/>
    <property type="match status" value="1"/>
</dbReference>
<reference evidence="10 11" key="1">
    <citation type="journal article" date="2022" name="Nat. Genet.">
        <title>Improved pea reference genome and pan-genome highlight genomic features and evolutionary characteristics.</title>
        <authorList>
            <person name="Yang T."/>
            <person name="Liu R."/>
            <person name="Luo Y."/>
            <person name="Hu S."/>
            <person name="Wang D."/>
            <person name="Wang C."/>
            <person name="Pandey M.K."/>
            <person name="Ge S."/>
            <person name="Xu Q."/>
            <person name="Li N."/>
            <person name="Li G."/>
            <person name="Huang Y."/>
            <person name="Saxena R.K."/>
            <person name="Ji Y."/>
            <person name="Li M."/>
            <person name="Yan X."/>
            <person name="He Y."/>
            <person name="Liu Y."/>
            <person name="Wang X."/>
            <person name="Xiang C."/>
            <person name="Varshney R.K."/>
            <person name="Ding H."/>
            <person name="Gao S."/>
            <person name="Zong X."/>
        </authorList>
    </citation>
    <scope>NUCLEOTIDE SEQUENCE [LARGE SCALE GENOMIC DNA]</scope>
    <source>
        <strain evidence="10 11">cv. Zhongwan 6</strain>
    </source>
</reference>
<evidence type="ECO:0000313" key="10">
    <source>
        <dbReference type="EMBL" id="KAI5404249.1"/>
    </source>
</evidence>
<dbReference type="Pfam" id="PF00134">
    <property type="entry name" value="Cyclin_N"/>
    <property type="match status" value="1"/>
</dbReference>
<dbReference type="SMART" id="SM00385">
    <property type="entry name" value="CYCLIN"/>
    <property type="match status" value="2"/>
</dbReference>
<dbReference type="PANTHER" id="PTHR10177">
    <property type="entry name" value="CYCLINS"/>
    <property type="match status" value="1"/>
</dbReference>
<keyword evidence="3" id="KW-0132">Cell division</keyword>
<evidence type="ECO:0000259" key="9">
    <source>
        <dbReference type="SMART" id="SM01332"/>
    </source>
</evidence>
<feature type="domain" description="Cyclin-like" evidence="8">
    <location>
        <begin position="133"/>
        <end position="217"/>
    </location>
</feature>
<evidence type="ECO:0000256" key="7">
    <source>
        <dbReference type="RuleBase" id="RU000383"/>
    </source>
</evidence>
<proteinExistence type="inferred from homology"/>
<gene>
    <name evidence="10" type="ORF">KIW84_051412</name>
</gene>
<dbReference type="AlphaFoldDB" id="A0A9D4WJZ0"/>
<dbReference type="Gene3D" id="1.10.472.10">
    <property type="entry name" value="Cyclin-like"/>
    <property type="match status" value="2"/>
</dbReference>
<dbReference type="InterPro" id="IPR039361">
    <property type="entry name" value="Cyclin"/>
</dbReference>
<evidence type="ECO:0000313" key="11">
    <source>
        <dbReference type="Proteomes" id="UP001058974"/>
    </source>
</evidence>
<evidence type="ECO:0000256" key="1">
    <source>
        <dbReference type="ARBA" id="ARBA00006955"/>
    </source>
</evidence>
<accession>A0A9D4WJZ0</accession>
<keyword evidence="11" id="KW-1185">Reference proteome</keyword>
<dbReference type="GO" id="GO:0051301">
    <property type="term" value="P:cell division"/>
    <property type="evidence" value="ECO:0007669"/>
    <property type="project" value="UniProtKB-KW"/>
</dbReference>
<dbReference type="Gramene" id="Psat05G0141200-T1">
    <property type="protein sequence ID" value="KAI5404249.1"/>
    <property type="gene ID" value="KIW84_051412"/>
</dbReference>
<dbReference type="InterPro" id="IPR004367">
    <property type="entry name" value="Cyclin_C-dom"/>
</dbReference>
<dbReference type="EMBL" id="JAMSHJ010000005">
    <property type="protein sequence ID" value="KAI5404249.1"/>
    <property type="molecule type" value="Genomic_DNA"/>
</dbReference>
<evidence type="ECO:0000256" key="3">
    <source>
        <dbReference type="ARBA" id="ARBA00022618"/>
    </source>
</evidence>
<dbReference type="SMART" id="SM01332">
    <property type="entry name" value="Cyclin_C"/>
    <property type="match status" value="1"/>
</dbReference>
<dbReference type="GO" id="GO:0044772">
    <property type="term" value="P:mitotic cell cycle phase transition"/>
    <property type="evidence" value="ECO:0007669"/>
    <property type="project" value="InterPro"/>
</dbReference>
<comment type="caution">
    <text evidence="10">The sequence shown here is derived from an EMBL/GenBank/DDBJ whole genome shotgun (WGS) entry which is preliminary data.</text>
</comment>
<dbReference type="FunFam" id="1.10.472.10:FF:000220">
    <property type="entry name" value="Cyclin superfamily protein, putative"/>
    <property type="match status" value="1"/>
</dbReference>
<dbReference type="Proteomes" id="UP001058974">
    <property type="component" value="Chromosome 5"/>
</dbReference>
<evidence type="ECO:0000256" key="5">
    <source>
        <dbReference type="ARBA" id="ARBA00023306"/>
    </source>
</evidence>
<feature type="domain" description="Cyclin-like" evidence="8">
    <location>
        <begin position="230"/>
        <end position="318"/>
    </location>
</feature>
<evidence type="ECO:0000256" key="4">
    <source>
        <dbReference type="ARBA" id="ARBA00023127"/>
    </source>
</evidence>
<organism evidence="10 11">
    <name type="scientific">Pisum sativum</name>
    <name type="common">Garden pea</name>
    <name type="synonym">Lathyrus oleraceus</name>
    <dbReference type="NCBI Taxonomy" id="3888"/>
    <lineage>
        <taxon>Eukaryota</taxon>
        <taxon>Viridiplantae</taxon>
        <taxon>Streptophyta</taxon>
        <taxon>Embryophyta</taxon>
        <taxon>Tracheophyta</taxon>
        <taxon>Spermatophyta</taxon>
        <taxon>Magnoliopsida</taxon>
        <taxon>eudicotyledons</taxon>
        <taxon>Gunneridae</taxon>
        <taxon>Pentapetalae</taxon>
        <taxon>rosids</taxon>
        <taxon>fabids</taxon>
        <taxon>Fabales</taxon>
        <taxon>Fabaceae</taxon>
        <taxon>Papilionoideae</taxon>
        <taxon>50 kb inversion clade</taxon>
        <taxon>NPAAA clade</taxon>
        <taxon>Hologalegina</taxon>
        <taxon>IRL clade</taxon>
        <taxon>Fabeae</taxon>
        <taxon>Lathyrus</taxon>
    </lineage>
</organism>
<evidence type="ECO:0000256" key="6">
    <source>
        <dbReference type="ARBA" id="ARBA00032263"/>
    </source>
</evidence>
<dbReference type="FunFam" id="1.10.472.10:FF:000001">
    <property type="entry name" value="G2/mitotic-specific cyclin"/>
    <property type="match status" value="1"/>
</dbReference>
<name>A0A9D4WJZ0_PEA</name>
<evidence type="ECO:0000256" key="2">
    <source>
        <dbReference type="ARBA" id="ARBA00011177"/>
    </source>
</evidence>
<dbReference type="InterPro" id="IPR046965">
    <property type="entry name" value="Cyclin_A/B-like"/>
</dbReference>
<dbReference type="InterPro" id="IPR048258">
    <property type="entry name" value="Cyclins_cyclin-box"/>
</dbReference>
<dbReference type="InterPro" id="IPR013763">
    <property type="entry name" value="Cyclin-like_dom"/>
</dbReference>
<dbReference type="InterPro" id="IPR006671">
    <property type="entry name" value="Cyclin_N"/>
</dbReference>
<dbReference type="GO" id="GO:0016538">
    <property type="term" value="F:cyclin-dependent protein serine/threonine kinase regulator activity"/>
    <property type="evidence" value="ECO:0007669"/>
    <property type="project" value="InterPro"/>
</dbReference>
<dbReference type="OrthoDB" id="5590282at2759"/>
<keyword evidence="5" id="KW-0131">Cell cycle</keyword>
<dbReference type="PROSITE" id="PS00292">
    <property type="entry name" value="CYCLINS"/>
    <property type="match status" value="1"/>
</dbReference>
<dbReference type="Gramene" id="Psat0s3164g0160.1">
    <property type="protein sequence ID" value="Psat0s3164g0160.1.cds"/>
    <property type="gene ID" value="Psat0s3164g0160"/>
</dbReference>
<protein>
    <recommendedName>
        <fullName evidence="6">B-like cyclin</fullName>
    </recommendedName>
</protein>
<feature type="domain" description="Cyclin C-terminal" evidence="9">
    <location>
        <begin position="226"/>
        <end position="349"/>
    </location>
</feature>